<dbReference type="RefSeq" id="WP_027890879.1">
    <property type="nucleotide sequence ID" value="NZ_LT906446.1"/>
</dbReference>
<keyword evidence="1 5" id="KW-0820">tRNA-binding</keyword>
<dbReference type="GeneID" id="78506599"/>
<dbReference type="EMBL" id="LT906446">
    <property type="protein sequence ID" value="SNU96338.1"/>
    <property type="molecule type" value="Genomic_DNA"/>
</dbReference>
<dbReference type="GO" id="GO:0043023">
    <property type="term" value="F:ribosomal large subunit binding"/>
    <property type="evidence" value="ECO:0007669"/>
    <property type="project" value="UniProtKB-UniRule"/>
</dbReference>
<comment type="subunit">
    <text evidence="5">Associates with stalled 50S ribosomal subunits. Binds to RqcP.</text>
</comment>
<evidence type="ECO:0000313" key="8">
    <source>
        <dbReference type="Proteomes" id="UP000215383"/>
    </source>
</evidence>
<dbReference type="PANTHER" id="PTHR15239:SF6">
    <property type="entry name" value="RIBOSOME QUALITY CONTROL COMPLEX SUBUNIT NEMF"/>
    <property type="match status" value="1"/>
</dbReference>
<evidence type="ECO:0000259" key="6">
    <source>
        <dbReference type="Pfam" id="PF05670"/>
    </source>
</evidence>
<feature type="domain" description="NFACT RNA-binding" evidence="6">
    <location>
        <begin position="461"/>
        <end position="555"/>
    </location>
</feature>
<dbReference type="Gene3D" id="2.30.310.10">
    <property type="entry name" value="ibrinogen binding protein from staphylococcus aureus domain"/>
    <property type="match status" value="1"/>
</dbReference>
<dbReference type="InterPro" id="IPR008532">
    <property type="entry name" value="NFACT_RNA-bd"/>
</dbReference>
<dbReference type="HAMAP" id="MF_00844_B">
    <property type="entry name" value="RqcH_B"/>
    <property type="match status" value="1"/>
</dbReference>
<dbReference type="GO" id="GO:0000049">
    <property type="term" value="F:tRNA binding"/>
    <property type="evidence" value="ECO:0007669"/>
    <property type="project" value="UniProtKB-UniRule"/>
</dbReference>
<comment type="function">
    <text evidence="5">Key component of the ribosome quality control system (RQC), a ribosome-associated complex that mediates the extraction of incompletely synthesized nascent chains from stalled ribosomes and their subsequent degradation. RqcH recruits Ala-charged tRNA, and with RqcP directs the elongation of stalled nascent chains on 50S ribosomal subunits, leading to non-templated C-terminal alanine extensions (Ala tail). The Ala tail promotes nascent chain degradation. May add between 1 and at least 8 Ala residues. Binds to stalled 50S ribosomal subunits.</text>
</comment>
<dbReference type="InterPro" id="IPR051608">
    <property type="entry name" value="RQC_Subunit_NEMF"/>
</dbReference>
<proteinExistence type="inferred from homology"/>
<gene>
    <name evidence="5" type="primary">rqcH</name>
    <name evidence="7" type="ORF">SAMEA4364220_00568</name>
</gene>
<evidence type="ECO:0000256" key="4">
    <source>
        <dbReference type="ARBA" id="ARBA00022917"/>
    </source>
</evidence>
<dbReference type="Pfam" id="PF05833">
    <property type="entry name" value="NFACT_N"/>
    <property type="match status" value="1"/>
</dbReference>
<keyword evidence="3 5" id="KW-0694">RNA-binding</keyword>
<evidence type="ECO:0000256" key="2">
    <source>
        <dbReference type="ARBA" id="ARBA00022730"/>
    </source>
</evidence>
<protein>
    <recommendedName>
        <fullName evidence="5">Rqc2 homolog RqcH</fullName>
        <shortName evidence="5">RqcH</shortName>
    </recommendedName>
</protein>
<reference evidence="7 8" key="1">
    <citation type="submission" date="2017-06" db="EMBL/GenBank/DDBJ databases">
        <authorList>
            <consortium name="Pathogen Informatics"/>
        </authorList>
    </citation>
    <scope>NUCLEOTIDE SEQUENCE [LARGE SCALE GENOMIC DNA]</scope>
    <source>
        <strain evidence="7 8">NCTC10570</strain>
    </source>
</reference>
<sequence>MSLDGFSLKPLIDELNEKIAGGRIDRICQPNKQDVYFYIRQPRQTHILYLSINPQNPMVNITPVQPENPPEPPVFCMVLRKQLEGGRIASISQYGLDRMALIDIDTLGPKGVIITKTLVAELMGKYSNLILMQDGTIIDAFRKVGENNNRVRTVLPGHQYELPPVQDKLNILNANSEDFIERVKIYKEGTLYQAILASALGFGPVSVQEVIYLAGLYDDLLIKEMDNSDFQSLQKAIDEIKSCYLQKEFSPTLVLDKKQKIKAMTPFALHTFPENKFTVQTFDTMNDLMEQSKNFVNSNKIPEKDTYLKIIHNEINRLVKKEKILAEEFSKAQKAEKQKIKADNLMTYQYQFTDHKDKEISVPNIYDENGALIKITLDTKLTLIQNAQAYYKKYDKLKRSQEMLQIQIKQCHRDKNYAQSIEAALDTVNTFSDIEDIKQEMIKAGFIPPDTKKKASVAPSKPYKFKLPNDMILYVGKNNYQNDKLTFKVAHNDDIWLHTKDIPGSHVIIDTKGDEVDEDTIFLAAQIAGYFSKARNSSKIPVDYVQRKYVKKPSGAKPGFVIFTNNKTLYVTPDEEQIQSIINYDLNKK</sequence>
<dbReference type="GO" id="GO:0072344">
    <property type="term" value="P:rescue of stalled ribosome"/>
    <property type="evidence" value="ECO:0007669"/>
    <property type="project" value="UniProtKB-UniRule"/>
</dbReference>
<dbReference type="AlphaFoldDB" id="A0A239TGH3"/>
<evidence type="ECO:0000256" key="1">
    <source>
        <dbReference type="ARBA" id="ARBA00022555"/>
    </source>
</evidence>
<accession>A0A239TGH3</accession>
<organism evidence="7 8">
    <name type="scientific">Megamonas hypermegale</name>
    <dbReference type="NCBI Taxonomy" id="158847"/>
    <lineage>
        <taxon>Bacteria</taxon>
        <taxon>Bacillati</taxon>
        <taxon>Bacillota</taxon>
        <taxon>Negativicutes</taxon>
        <taxon>Selenomonadales</taxon>
        <taxon>Selenomonadaceae</taxon>
        <taxon>Megamonas</taxon>
    </lineage>
</organism>
<dbReference type="eggNOG" id="COG1293">
    <property type="taxonomic scope" value="Bacteria"/>
</dbReference>
<evidence type="ECO:0000256" key="5">
    <source>
        <dbReference type="HAMAP-Rule" id="MF_00844"/>
    </source>
</evidence>
<dbReference type="InterPro" id="IPR043682">
    <property type="entry name" value="RqcH_bacterial"/>
</dbReference>
<keyword evidence="2 5" id="KW-0699">rRNA-binding</keyword>
<dbReference type="Pfam" id="PF05670">
    <property type="entry name" value="NFACT-R_1"/>
    <property type="match status" value="1"/>
</dbReference>
<dbReference type="PANTHER" id="PTHR15239">
    <property type="entry name" value="NUCLEAR EXPORT MEDIATOR FACTOR NEMF"/>
    <property type="match status" value="1"/>
</dbReference>
<evidence type="ECO:0000256" key="3">
    <source>
        <dbReference type="ARBA" id="ARBA00022884"/>
    </source>
</evidence>
<keyword evidence="4 5" id="KW-0648">Protein biosynthesis</keyword>
<name>A0A239TGH3_9FIRM</name>
<dbReference type="GO" id="GO:0019843">
    <property type="term" value="F:rRNA binding"/>
    <property type="evidence" value="ECO:0007669"/>
    <property type="project" value="UniProtKB-UniRule"/>
</dbReference>
<dbReference type="Proteomes" id="UP000215383">
    <property type="component" value="Chromosome 1"/>
</dbReference>
<comment type="similarity">
    <text evidence="5">Belongs to the NEMF family.</text>
</comment>
<evidence type="ECO:0000313" key="7">
    <source>
        <dbReference type="EMBL" id="SNU96338.1"/>
    </source>
</evidence>
<keyword evidence="8" id="KW-1185">Reference proteome</keyword>
<dbReference type="GO" id="GO:1990112">
    <property type="term" value="C:RQC complex"/>
    <property type="evidence" value="ECO:0007669"/>
    <property type="project" value="TreeGrafter"/>
</dbReference>